<dbReference type="Pfam" id="PF14065">
    <property type="entry name" value="Pvc16_N"/>
    <property type="match status" value="1"/>
</dbReference>
<name>A0A364Y411_9BACT</name>
<dbReference type="OrthoDB" id="7560784at2"/>
<dbReference type="AlphaFoldDB" id="A0A364Y411"/>
<comment type="caution">
    <text evidence="2">The sequence shown here is derived from an EMBL/GenBank/DDBJ whole genome shotgun (WGS) entry which is preliminary data.</text>
</comment>
<evidence type="ECO:0000313" key="3">
    <source>
        <dbReference type="Proteomes" id="UP000251889"/>
    </source>
</evidence>
<sequence length="204" mass="23065">MVDQALNFLSSELNVFIGNKDYHYRGLEVAMVSDLVDEKGELTFKKRMNATTTGDFLIITLINVEEEVIGKSQLPYLKHPNQSFDVLNPEVKVNLYMLVTAVSTKAETERYTNALKVLSYAIGFFQYKNVFDRVNSPVLPEGIGKLIVELVSPTFEQQNHIWGGMGAKYMPSVLYKIRLLTYRERMETSGAATVRKIKATINGN</sequence>
<protein>
    <recommendedName>
        <fullName evidence="1">Pvc16 N-terminal domain-containing protein</fullName>
    </recommendedName>
</protein>
<dbReference type="InterPro" id="IPR025351">
    <property type="entry name" value="Pvc16_N"/>
</dbReference>
<gene>
    <name evidence="2" type="ORF">DQQ10_08030</name>
</gene>
<feature type="domain" description="Pvc16 N-terminal" evidence="1">
    <location>
        <begin position="41"/>
        <end position="194"/>
    </location>
</feature>
<evidence type="ECO:0000313" key="2">
    <source>
        <dbReference type="EMBL" id="RAW01597.1"/>
    </source>
</evidence>
<dbReference type="EMBL" id="QMFY01000003">
    <property type="protein sequence ID" value="RAW01597.1"/>
    <property type="molecule type" value="Genomic_DNA"/>
</dbReference>
<organism evidence="2 3">
    <name type="scientific">Pseudochryseolinea flava</name>
    <dbReference type="NCBI Taxonomy" id="2059302"/>
    <lineage>
        <taxon>Bacteria</taxon>
        <taxon>Pseudomonadati</taxon>
        <taxon>Bacteroidota</taxon>
        <taxon>Cytophagia</taxon>
        <taxon>Cytophagales</taxon>
        <taxon>Fulvivirgaceae</taxon>
        <taxon>Pseudochryseolinea</taxon>
    </lineage>
</organism>
<accession>A0A364Y411</accession>
<evidence type="ECO:0000259" key="1">
    <source>
        <dbReference type="Pfam" id="PF14065"/>
    </source>
</evidence>
<dbReference type="Proteomes" id="UP000251889">
    <property type="component" value="Unassembled WGS sequence"/>
</dbReference>
<reference evidence="2 3" key="1">
    <citation type="submission" date="2018-06" db="EMBL/GenBank/DDBJ databases">
        <title>Chryseolinea flavus sp. nov., a member of the phylum Bacteroidetes isolated from soil.</title>
        <authorList>
            <person name="Li Y."/>
            <person name="Wang J."/>
        </authorList>
    </citation>
    <scope>NUCLEOTIDE SEQUENCE [LARGE SCALE GENOMIC DNA]</scope>
    <source>
        <strain evidence="2 3">SDU1-6</strain>
    </source>
</reference>
<proteinExistence type="predicted"/>
<keyword evidence="3" id="KW-1185">Reference proteome</keyword>
<dbReference type="RefSeq" id="WP_112746337.1">
    <property type="nucleotide sequence ID" value="NZ_QMFY01000003.1"/>
</dbReference>